<organism evidence="4 5">
    <name type="scientific">Kaistia hirudinis</name>
    <dbReference type="NCBI Taxonomy" id="1293440"/>
    <lineage>
        <taxon>Bacteria</taxon>
        <taxon>Pseudomonadati</taxon>
        <taxon>Pseudomonadota</taxon>
        <taxon>Alphaproteobacteria</taxon>
        <taxon>Hyphomicrobiales</taxon>
        <taxon>Kaistiaceae</taxon>
        <taxon>Kaistia</taxon>
    </lineage>
</organism>
<dbReference type="Proteomes" id="UP000553963">
    <property type="component" value="Unassembled WGS sequence"/>
</dbReference>
<dbReference type="SUPFAM" id="SSF53720">
    <property type="entry name" value="ALDH-like"/>
    <property type="match status" value="1"/>
</dbReference>
<dbReference type="AlphaFoldDB" id="A0A840AKA9"/>
<reference evidence="4 5" key="1">
    <citation type="submission" date="2020-08" db="EMBL/GenBank/DDBJ databases">
        <title>Genomic Encyclopedia of Type Strains, Phase IV (KMG-IV): sequencing the most valuable type-strain genomes for metagenomic binning, comparative biology and taxonomic classification.</title>
        <authorList>
            <person name="Goeker M."/>
        </authorList>
    </citation>
    <scope>NUCLEOTIDE SEQUENCE [LARGE SCALE GENOMIC DNA]</scope>
    <source>
        <strain evidence="4 5">DSM 25966</strain>
    </source>
</reference>
<dbReference type="Pfam" id="PF00171">
    <property type="entry name" value="Aldedh"/>
    <property type="match status" value="1"/>
</dbReference>
<gene>
    <name evidence="4" type="ORF">GGR25_000044</name>
</gene>
<evidence type="ECO:0000313" key="4">
    <source>
        <dbReference type="EMBL" id="MBB3929025.1"/>
    </source>
</evidence>
<feature type="domain" description="Aldehyde dehydrogenase" evidence="3">
    <location>
        <begin position="27"/>
        <end position="486"/>
    </location>
</feature>
<keyword evidence="5" id="KW-1185">Reference proteome</keyword>
<dbReference type="Gene3D" id="3.40.605.10">
    <property type="entry name" value="Aldehyde Dehydrogenase, Chain A, domain 1"/>
    <property type="match status" value="1"/>
</dbReference>
<proteinExistence type="inferred from homology"/>
<evidence type="ECO:0000313" key="5">
    <source>
        <dbReference type="Proteomes" id="UP000553963"/>
    </source>
</evidence>
<dbReference type="EMBL" id="JACIDS010000001">
    <property type="protein sequence ID" value="MBB3929025.1"/>
    <property type="molecule type" value="Genomic_DNA"/>
</dbReference>
<evidence type="ECO:0000256" key="2">
    <source>
        <dbReference type="ARBA" id="ARBA00023002"/>
    </source>
</evidence>
<sequence length="506" mass="52902">MTTDTASWSELPFLSGRLLHYGGAFQEARSTAAIPVVSPASGAQFGAVPLAGADDVAAAMDAASAAAPAWGALDALDRGRHLRALAEIVRSRIGELATFESAITGRPIREMRAQMGRIPEWLDYFGGIAAGLEGESNRLRGGFLSYTAYEPHGVCALLTPWNHPILILVKKLAAALAAGNTVVVKPSELAPATPLLLAEWCREAGIPAGVVNVVTGDGSTGSLVCNAPAVRHIDLTGGTATGRKVAAAAAARLVPCTLELGGKTPVVIFEDSDVEEAAAGAVFAAFVAAGQTCVSASRFIVAQAIYEPFLEAFVRRVQALRQGDPADVATDIGPVISAASRDRCLAYIATAKAEGARLVAGGGVPSLPAPFSGGNYVEPTVFADVAPSMTLFREEVFGPIAAVTPFSGEAEALAIANDTPYALGASIWTRDVARAHRMAGKVRAGMIWVNDHHKNDPRSIWGGFGDSGYGTENGWDALRSYQRKRNVLVSTAERFDDWFAGGKRYG</sequence>
<dbReference type="PANTHER" id="PTHR11699">
    <property type="entry name" value="ALDEHYDE DEHYDROGENASE-RELATED"/>
    <property type="match status" value="1"/>
</dbReference>
<accession>A0A840AKA9</accession>
<name>A0A840AKA9_9HYPH</name>
<dbReference type="InterPro" id="IPR015590">
    <property type="entry name" value="Aldehyde_DH_dom"/>
</dbReference>
<evidence type="ECO:0000259" key="3">
    <source>
        <dbReference type="Pfam" id="PF00171"/>
    </source>
</evidence>
<dbReference type="FunFam" id="3.40.605.10:FF:000007">
    <property type="entry name" value="NAD/NADP-dependent betaine aldehyde dehydrogenase"/>
    <property type="match status" value="1"/>
</dbReference>
<protein>
    <submittedName>
        <fullName evidence="4">Acyl-CoA reductase-like NAD-dependent aldehyde dehydrogenase</fullName>
    </submittedName>
</protein>
<comment type="caution">
    <text evidence="4">The sequence shown here is derived from an EMBL/GenBank/DDBJ whole genome shotgun (WGS) entry which is preliminary data.</text>
</comment>
<dbReference type="RefSeq" id="WP_183396728.1">
    <property type="nucleotide sequence ID" value="NZ_JACIDS010000001.1"/>
</dbReference>
<dbReference type="GO" id="GO:0016620">
    <property type="term" value="F:oxidoreductase activity, acting on the aldehyde or oxo group of donors, NAD or NADP as acceptor"/>
    <property type="evidence" value="ECO:0007669"/>
    <property type="project" value="InterPro"/>
</dbReference>
<dbReference type="InterPro" id="IPR016161">
    <property type="entry name" value="Ald_DH/histidinol_DH"/>
</dbReference>
<dbReference type="InterPro" id="IPR016163">
    <property type="entry name" value="Ald_DH_C"/>
</dbReference>
<evidence type="ECO:0000256" key="1">
    <source>
        <dbReference type="ARBA" id="ARBA00009986"/>
    </source>
</evidence>
<dbReference type="InterPro" id="IPR016162">
    <property type="entry name" value="Ald_DH_N"/>
</dbReference>
<dbReference type="Gene3D" id="3.40.309.10">
    <property type="entry name" value="Aldehyde Dehydrogenase, Chain A, domain 2"/>
    <property type="match status" value="1"/>
</dbReference>
<dbReference type="FunFam" id="3.40.309.10:FF:000009">
    <property type="entry name" value="Aldehyde dehydrogenase A"/>
    <property type="match status" value="1"/>
</dbReference>
<comment type="similarity">
    <text evidence="1">Belongs to the aldehyde dehydrogenase family.</text>
</comment>
<keyword evidence="2" id="KW-0560">Oxidoreductase</keyword>